<feature type="region of interest" description="Disordered" evidence="1">
    <location>
        <begin position="1365"/>
        <end position="1388"/>
    </location>
</feature>
<feature type="region of interest" description="Disordered" evidence="1">
    <location>
        <begin position="1173"/>
        <end position="1200"/>
    </location>
</feature>
<keyword evidence="3" id="KW-1185">Reference proteome</keyword>
<feature type="region of interest" description="Disordered" evidence="1">
    <location>
        <begin position="113"/>
        <end position="280"/>
    </location>
</feature>
<feature type="region of interest" description="Disordered" evidence="1">
    <location>
        <begin position="1"/>
        <end position="39"/>
    </location>
</feature>
<feature type="region of interest" description="Disordered" evidence="1">
    <location>
        <begin position="1242"/>
        <end position="1294"/>
    </location>
</feature>
<feature type="compositionally biased region" description="Low complexity" evidence="1">
    <location>
        <begin position="1274"/>
        <end position="1294"/>
    </location>
</feature>
<feature type="compositionally biased region" description="Basic and acidic residues" evidence="1">
    <location>
        <begin position="160"/>
        <end position="173"/>
    </location>
</feature>
<reference evidence="3" key="1">
    <citation type="submission" date="2016-06" db="EMBL/GenBank/DDBJ databases">
        <title>First high quality genome sequence of Plasmodium coatneyi using continuous long reads from single molecule, real-time sequencing.</title>
        <authorList>
            <person name="Chien J.-T."/>
            <person name="Pakala S.B."/>
            <person name="Geraldo J.A."/>
            <person name="Lapp S.A."/>
            <person name="Barnwell J.W."/>
            <person name="Kissinger J.C."/>
            <person name="Galinski M.R."/>
            <person name="Humphrey J.C."/>
        </authorList>
    </citation>
    <scope>NUCLEOTIDE SEQUENCE [LARGE SCALE GENOMIC DNA]</scope>
    <source>
        <strain evidence="3">Hackeri</strain>
    </source>
</reference>
<feature type="compositionally biased region" description="Polar residues" evidence="1">
    <location>
        <begin position="1"/>
        <end position="13"/>
    </location>
</feature>
<feature type="region of interest" description="Disordered" evidence="1">
    <location>
        <begin position="1484"/>
        <end position="1547"/>
    </location>
</feature>
<feature type="compositionally biased region" description="Low complexity" evidence="1">
    <location>
        <begin position="1177"/>
        <end position="1187"/>
    </location>
</feature>
<dbReference type="Gene3D" id="1.20.5.2050">
    <property type="match status" value="1"/>
</dbReference>
<evidence type="ECO:0000313" key="3">
    <source>
        <dbReference type="Proteomes" id="UP000092716"/>
    </source>
</evidence>
<accession>A0A1B1DYX8</accession>
<feature type="compositionally biased region" description="Polar residues" evidence="1">
    <location>
        <begin position="187"/>
        <end position="205"/>
    </location>
</feature>
<dbReference type="Proteomes" id="UP000092716">
    <property type="component" value="Chromosome 9"/>
</dbReference>
<organism evidence="2 3">
    <name type="scientific">Plasmodium coatneyi</name>
    <dbReference type="NCBI Taxonomy" id="208452"/>
    <lineage>
        <taxon>Eukaryota</taxon>
        <taxon>Sar</taxon>
        <taxon>Alveolata</taxon>
        <taxon>Apicomplexa</taxon>
        <taxon>Aconoidasida</taxon>
        <taxon>Haemosporida</taxon>
        <taxon>Plasmodiidae</taxon>
        <taxon>Plasmodium</taxon>
    </lineage>
</organism>
<feature type="compositionally biased region" description="Acidic residues" evidence="1">
    <location>
        <begin position="113"/>
        <end position="122"/>
    </location>
</feature>
<evidence type="ECO:0000256" key="1">
    <source>
        <dbReference type="SAM" id="MobiDB-lite"/>
    </source>
</evidence>
<feature type="compositionally biased region" description="Basic and acidic residues" evidence="1">
    <location>
        <begin position="207"/>
        <end position="220"/>
    </location>
</feature>
<feature type="compositionally biased region" description="Polar residues" evidence="1">
    <location>
        <begin position="1374"/>
        <end position="1388"/>
    </location>
</feature>
<dbReference type="GeneID" id="30909127"/>
<dbReference type="EMBL" id="CP016247">
    <property type="protein sequence ID" value="ANQ08011.1"/>
    <property type="molecule type" value="Genomic_DNA"/>
</dbReference>
<dbReference type="KEGG" id="pcot:PCOAH_00023990"/>
<dbReference type="OrthoDB" id="372841at2759"/>
<dbReference type="VEuPathDB" id="PlasmoDB:PCOAH_00023990"/>
<feature type="compositionally biased region" description="Low complexity" evidence="1">
    <location>
        <begin position="1517"/>
        <end position="1546"/>
    </location>
</feature>
<proteinExistence type="predicted"/>
<feature type="compositionally biased region" description="Polar residues" evidence="1">
    <location>
        <begin position="1699"/>
        <end position="1713"/>
    </location>
</feature>
<gene>
    <name evidence="2" type="ORF">PCOAH_00023990</name>
</gene>
<dbReference type="RefSeq" id="XP_019914706.1">
    <property type="nucleotide sequence ID" value="XM_020059204.1"/>
</dbReference>
<protein>
    <submittedName>
        <fullName evidence="2">Uncharacterized protein</fullName>
    </submittedName>
</protein>
<evidence type="ECO:0000313" key="2">
    <source>
        <dbReference type="EMBL" id="ANQ08011.1"/>
    </source>
</evidence>
<feature type="compositionally biased region" description="Low complexity" evidence="1">
    <location>
        <begin position="1722"/>
        <end position="1738"/>
    </location>
</feature>
<name>A0A1B1DYX8_9APIC</name>
<sequence length="1787" mass="193838">MFSLRSSSNSNKKQPIEVDGNGKGATSNKGETEQEEDDQVKNLYNENPLANVESYMDYVQQETQVYPISRTTTPHQINIGSMESVHEDDGTFNPIAQSSTLLSHDEDELAKDINENDDENEEGVMRRQTRNVNRNEYPLSGEQRGEEDIMFDSGGVRESGINEKRQNSPRDEAMQGVCAPQDDSVHMENNVSYGNGESESGQQFDPNCEKEEPAEGKEIEADVEVDEDKMGKLPLEQNNRVEGVSVGSHVEESRLHNELVPTFNEGKPNDGEPNPDENSLNALQHRNEMCKNEESKEKFDESLISESCVYNEDEQVKSENQLDGKLNVDMQRKNENSEGNSNEHFKNSLVKDMLMQKESGTEHPSPIDQNKTLSLIDNLLSIKGEEGVKNQCGKLFPEDRRDPVSNAYGSVPIVNESIAGGNPCGGAHVAGGIPAHVHGGGVDPVAGVGKSAYMSHRETPINECVGNGAVRNNLVGSNPVGSNHVGGNLVGSNLVGGAPFGSTPFGSLPSGGIYEGYAMASKEAQNKSENIRKSKIMCLSYLRILKRLTSIWSETNKSFEYHFVNILNNVEMNNLDVYLCCFSNIRISAAKSLFLDSIVECMDELEIIKKLKSVQGKEENNLYDKSTSFSSSSSSGNNKNGKSEMLKQIMDEVESNLSKDIVDEMHDLSLRNPYVSSTYHGNNSVSNVMPAGPPHVEDGEPSVLSLYSCANRKGSGNHNVCNDSSGNVDLKRGKDFQTCGGRSQCGVSGACSGGAASAGGGSFPSYACNSHGNHFACPSGHMHSNCLGNNGNNKVNPLSNNYSANMMGVAGNNPLSYSNSFGSASNSCKKKCSYSDENILNKLNVSIDYNSYNDYSNNYIQEAEKVVEKYKNLSKLNSKESENMYSTCSQSSVNDVGNANVNAYLHFKSFLAEYANMQKGGGAEKNKLKDGDLTSSDLSFLRCLCAHLCGSGRWEDNGPNHVFSHEKDVNKFLQEYKLSDEDNFDEREYYTKYGRSGNKGGILSGCDGNANFSSNSFQSIMRKRKLRDTSGAHHHQNYHSMQKCSGTSVGGAVGNASGVTDLGGNSTGVGSYDLNYLLSNTNLLKKLKFNLLEEKKGGVGNVNGVVGEGSLPGSSGNSLLGVIDFLKKDSNDYSVEENGGPHMNTRRSVANKNNMKNYKDMLNLSQEILGKKGTNGGASAAAAGSSSPYKNGNGRDRERERDSDIFQHQNYPLHHPSLRHHHINPSALYDFIMNTNTSSSGYMENSLRHPGSLLMNSQNGNHGNDSNLRENGSGHHNNSIGNNNNGTSTTTANGLQKKSSYDFSADYNSKMSANESELSLSNNDNSSELLLGSGKMEGGSSVAAGLGSGISAGGVHGGMSPYKHSKNENGKTVGMNTPNGGSKNMKNLKSSSTIAPVQATNYGMGKLKYEMPVGVNPNDDKVKGVYFSKSPRGVGKWNAYFQIANNKRLFTSFSVSKYGYNEARKLSILKRTEWEKEYRHHTDLKNAEVKKGKKKSNNYHHQQEQAQQQPQRHHDVNGNLVKNNVKGLPKGNNNHSINSNSEESISYGKENKLNEDSSLMYSNDDEEGCLISDKLAADISSELNDLGDLNHLNGLNGLNNLNGFDDSHVLSGGGGKKVNKLSMSSGNNGNSGGGGNVATAGVGVGEGNNLDDNMDFFIECTKDDNDVFNSMDLLRSSLNGVAPDDSNNNNDGKGPSRRSALNGSGKFPSNSLVDSYGSGAENNNTMNNSNNRNHSNNSKESVNSSRVLSNSIGLPNKYIRNLQFPAIDSHTVSNFLEAVTDDQKISS</sequence>
<feature type="region of interest" description="Disordered" evidence="1">
    <location>
        <begin position="1679"/>
        <end position="1747"/>
    </location>
</feature>
<feature type="compositionally biased region" description="Polar residues" evidence="1">
    <location>
        <begin position="1254"/>
        <end position="1270"/>
    </location>
</feature>